<evidence type="ECO:0000313" key="2">
    <source>
        <dbReference type="EMBL" id="TEA07409.1"/>
    </source>
</evidence>
<evidence type="ECO:0000313" key="4">
    <source>
        <dbReference type="Proteomes" id="UP000295685"/>
    </source>
</evidence>
<sequence length="77" mass="8842">MTFINHQNIVHLKRVSVFGLCEMDALHEGHVLDLGDVLQECPGQWSLCRNCDDRKCMGCVFREYDHDCADDCPDCCH</sequence>
<proteinExistence type="predicted"/>
<dbReference type="EMBL" id="PECK01000008">
    <property type="protein sequence ID" value="TDZ92180.1"/>
    <property type="molecule type" value="Genomic_DNA"/>
</dbReference>
<gene>
    <name evidence="2" type="ORF">CCUG60883_01442</name>
    <name evidence="1" type="ORF">CCUG60885_04294</name>
</gene>
<reference evidence="3 4" key="1">
    <citation type="journal article" date="2019" name="Sci. Rep.">
        <title>Extended insight into the Mycobacterium chelonae-abscessus complex through whole genome sequencing of Mycobacterium salmoniphilum outbreak and Mycobacterium salmoniphilum-like strains.</title>
        <authorList>
            <person name="Behra P.R.K."/>
            <person name="Das S."/>
            <person name="Pettersson B.M.F."/>
            <person name="Shirreff L."/>
            <person name="DuCote T."/>
            <person name="Jacobsson K.G."/>
            <person name="Ennis D.G."/>
            <person name="Kirsebom L.A."/>
        </authorList>
    </citation>
    <scope>NUCLEOTIDE SEQUENCE [LARGE SCALE GENOMIC DNA]</scope>
    <source>
        <strain evidence="2 3">CCUG 60883</strain>
        <strain evidence="1 4">CCUG 60885</strain>
    </source>
</reference>
<dbReference type="Proteomes" id="UP000295685">
    <property type="component" value="Unassembled WGS sequence"/>
</dbReference>
<comment type="caution">
    <text evidence="1">The sequence shown here is derived from an EMBL/GenBank/DDBJ whole genome shotgun (WGS) entry which is preliminary data.</text>
</comment>
<dbReference type="Proteomes" id="UP000294844">
    <property type="component" value="Unassembled WGS sequence"/>
</dbReference>
<organism evidence="1 4">
    <name type="scientific">Mycobacteroides salmoniphilum</name>
    <dbReference type="NCBI Taxonomy" id="404941"/>
    <lineage>
        <taxon>Bacteria</taxon>
        <taxon>Bacillati</taxon>
        <taxon>Actinomycetota</taxon>
        <taxon>Actinomycetes</taxon>
        <taxon>Mycobacteriales</taxon>
        <taxon>Mycobacteriaceae</taxon>
        <taxon>Mycobacteroides</taxon>
    </lineage>
</organism>
<keyword evidence="3" id="KW-1185">Reference proteome</keyword>
<evidence type="ECO:0000313" key="1">
    <source>
        <dbReference type="EMBL" id="TDZ92180.1"/>
    </source>
</evidence>
<evidence type="ECO:0000313" key="3">
    <source>
        <dbReference type="Proteomes" id="UP000294844"/>
    </source>
</evidence>
<accession>A0A4R8SC46</accession>
<dbReference type="EMBL" id="PECM01000005">
    <property type="protein sequence ID" value="TEA07409.1"/>
    <property type="molecule type" value="Genomic_DNA"/>
</dbReference>
<dbReference type="AlphaFoldDB" id="A0A4R8SC46"/>
<name>A0A4R8SC46_9MYCO</name>
<protein>
    <submittedName>
        <fullName evidence="1">Uncharacterized protein</fullName>
    </submittedName>
</protein>